<gene>
    <name evidence="5" type="ORF">JL09_g973</name>
</gene>
<feature type="domain" description="BHLH" evidence="4">
    <location>
        <begin position="9"/>
        <end position="72"/>
    </location>
</feature>
<comment type="subcellular location">
    <subcellularLocation>
        <location evidence="1">Nucleus</location>
    </subcellularLocation>
</comment>
<dbReference type="VEuPathDB" id="FungiDB:C5L36_0A00990"/>
<keyword evidence="2" id="KW-0539">Nucleus</keyword>
<dbReference type="PROSITE" id="PS50888">
    <property type="entry name" value="BHLH"/>
    <property type="match status" value="1"/>
</dbReference>
<evidence type="ECO:0000256" key="3">
    <source>
        <dbReference type="SAM" id="MobiDB-lite"/>
    </source>
</evidence>
<evidence type="ECO:0000256" key="1">
    <source>
        <dbReference type="ARBA" id="ARBA00004123"/>
    </source>
</evidence>
<dbReference type="PANTHER" id="PTHR44267:SF1">
    <property type="entry name" value="WD REPEAT-CONTAINING PROTEIN 43"/>
    <property type="match status" value="1"/>
</dbReference>
<evidence type="ECO:0000313" key="5">
    <source>
        <dbReference type="EMBL" id="KGK39959.1"/>
    </source>
</evidence>
<dbReference type="Proteomes" id="UP000029867">
    <property type="component" value="Unassembled WGS sequence"/>
</dbReference>
<protein>
    <recommendedName>
        <fullName evidence="4">BHLH domain-containing protein</fullName>
    </recommendedName>
</protein>
<dbReference type="SUPFAM" id="SSF47459">
    <property type="entry name" value="HLH, helix-loop-helix DNA-binding domain"/>
    <property type="match status" value="1"/>
</dbReference>
<dbReference type="PANTHER" id="PTHR44267">
    <property type="entry name" value="WD REPEAT-CONTAINING PROTEIN 43"/>
    <property type="match status" value="1"/>
</dbReference>
<feature type="region of interest" description="Disordered" evidence="3">
    <location>
        <begin position="1"/>
        <end position="23"/>
    </location>
</feature>
<dbReference type="Gene3D" id="4.10.280.10">
    <property type="entry name" value="Helix-loop-helix DNA-binding domain"/>
    <property type="match status" value="1"/>
</dbReference>
<feature type="compositionally biased region" description="Polar residues" evidence="3">
    <location>
        <begin position="1"/>
        <end position="18"/>
    </location>
</feature>
<dbReference type="InterPro" id="IPR036638">
    <property type="entry name" value="HLH_DNA-bd_sf"/>
</dbReference>
<dbReference type="eggNOG" id="ENOG502S1F7">
    <property type="taxonomic scope" value="Eukaryota"/>
</dbReference>
<dbReference type="VEuPathDB" id="FungiDB:C5L36_0A00980"/>
<dbReference type="GO" id="GO:0000462">
    <property type="term" value="P:maturation of SSU-rRNA from tricistronic rRNA transcript (SSU-rRNA, 5.8S rRNA, LSU-rRNA)"/>
    <property type="evidence" value="ECO:0007669"/>
    <property type="project" value="TreeGrafter"/>
</dbReference>
<dbReference type="InterPro" id="IPR052414">
    <property type="entry name" value="U3_snoRNA-assoc_WDR"/>
</dbReference>
<proteinExistence type="predicted"/>
<evidence type="ECO:0000313" key="6">
    <source>
        <dbReference type="Proteomes" id="UP000029867"/>
    </source>
</evidence>
<reference evidence="6" key="1">
    <citation type="journal article" date="2014" name="Microb. Cell Fact.">
        <title>Exploiting Issatchenkia orientalis SD108 for succinic acid production.</title>
        <authorList>
            <person name="Xiao H."/>
            <person name="Shao Z."/>
            <person name="Jiang Y."/>
            <person name="Dole S."/>
            <person name="Zhao H."/>
        </authorList>
    </citation>
    <scope>NUCLEOTIDE SEQUENCE [LARGE SCALE GENOMIC DNA]</scope>
    <source>
        <strain evidence="6">SD108</strain>
    </source>
</reference>
<evidence type="ECO:0000259" key="4">
    <source>
        <dbReference type="PROSITE" id="PS50888"/>
    </source>
</evidence>
<dbReference type="SMART" id="SM00353">
    <property type="entry name" value="HLH"/>
    <property type="match status" value="1"/>
</dbReference>
<dbReference type="InterPro" id="IPR011598">
    <property type="entry name" value="bHLH_dom"/>
</dbReference>
<dbReference type="GO" id="GO:0046983">
    <property type="term" value="F:protein dimerization activity"/>
    <property type="evidence" value="ECO:0007669"/>
    <property type="project" value="InterPro"/>
</dbReference>
<feature type="compositionally biased region" description="Acidic residues" evidence="3">
    <location>
        <begin position="694"/>
        <end position="715"/>
    </location>
</feature>
<dbReference type="CDD" id="cd11387">
    <property type="entry name" value="bHLHzip_USF_MITF"/>
    <property type="match status" value="1"/>
</dbReference>
<evidence type="ECO:0000256" key="2">
    <source>
        <dbReference type="ARBA" id="ARBA00023242"/>
    </source>
</evidence>
<name>A0A099P6U3_PICKU</name>
<feature type="region of interest" description="Disordered" evidence="3">
    <location>
        <begin position="191"/>
        <end position="212"/>
    </location>
</feature>
<dbReference type="EMBL" id="JQFK01000005">
    <property type="protein sequence ID" value="KGK39959.1"/>
    <property type="molecule type" value="Genomic_DNA"/>
</dbReference>
<dbReference type="HOGENOM" id="CLU_369204_0_0_1"/>
<sequence>MSKQDNTLAGVTTSNNSSNRRKDNINEKIAELLQLIPERFFADLGEKNTGTKDGRPNKGQILSRAVDYISWLQGEIDSRNRREVQLTLALEAQQLQQQQQQHDSVQHETMKSPIIVSPSLGSTFVAASIARPDKTSIDVLPLGYLLAHKEGEEEEKGEGEGGLSPQPGKFEIDFLNGEQVAAFKWLRVPKGSDERGSTAATAAPNVSKRRRDSFPLEKTTPDFIDYLVILLTTGEILVYSTFLKEFTNKISSDSNFSAMEVMSNTGDHNIVVFDSSVSSVKFFQSNSPQIVSTIPFKEDANISCILSLENDDLQLNLILASSSAIYIINLKGEIIDRIDISLPESGTVNSKQRLPAFDNSTPILKMAKHKNEDILYLTRKNNAIIQVVDLKSKTSRFLTASTTITDISILRTNNSYIIAATLLGGSVELFSPRSEETSSYARLEIEGGKDIGKFVGLLDSNNIIDGVYKGVWYDHFNIQITDIEFDDISALDGTIRITVTNSGDDELLELSDGESSGNDEYYEADETFTKPKNVDNLQCTDLKEFSQLIRQKLILPDLDNERDDVNKNEYFTELLAQNTTFAKPIIHTLSVDETKILFNRVAYLVSQFPSSINQDFTIVSNVKQWLKWILILRGSAIINDDESIGWLKLLRSEFNQEAKVLNNMVKLTGKLTLLKDQLEIRKEMMKAAGSNGEADGENEADDVNNDSGSDSEDDAINVMDGEGGFGEEEADDDDSDNEDDDEDDDEADDNAATE</sequence>
<dbReference type="AlphaFoldDB" id="A0A099P6U3"/>
<dbReference type="SUPFAM" id="SSF101898">
    <property type="entry name" value="NHL repeat"/>
    <property type="match status" value="1"/>
</dbReference>
<comment type="caution">
    <text evidence="5">The sequence shown here is derived from an EMBL/GenBank/DDBJ whole genome shotgun (WGS) entry which is preliminary data.</text>
</comment>
<feature type="region of interest" description="Disordered" evidence="3">
    <location>
        <begin position="686"/>
        <end position="754"/>
    </location>
</feature>
<organism evidence="5 6">
    <name type="scientific">Pichia kudriavzevii</name>
    <name type="common">Yeast</name>
    <name type="synonym">Issatchenkia orientalis</name>
    <dbReference type="NCBI Taxonomy" id="4909"/>
    <lineage>
        <taxon>Eukaryota</taxon>
        <taxon>Fungi</taxon>
        <taxon>Dikarya</taxon>
        <taxon>Ascomycota</taxon>
        <taxon>Saccharomycotina</taxon>
        <taxon>Pichiomycetes</taxon>
        <taxon>Pichiales</taxon>
        <taxon>Pichiaceae</taxon>
        <taxon>Pichia</taxon>
    </lineage>
</organism>
<dbReference type="GO" id="GO:0005730">
    <property type="term" value="C:nucleolus"/>
    <property type="evidence" value="ECO:0007669"/>
    <property type="project" value="TreeGrafter"/>
</dbReference>
<accession>A0A099P6U3</accession>
<dbReference type="Pfam" id="PF00010">
    <property type="entry name" value="HLH"/>
    <property type="match status" value="1"/>
</dbReference>
<feature type="compositionally biased region" description="Acidic residues" evidence="3">
    <location>
        <begin position="725"/>
        <end position="754"/>
    </location>
</feature>